<dbReference type="Pfam" id="PF04500">
    <property type="entry name" value="FLYWCH"/>
    <property type="match status" value="1"/>
</dbReference>
<sequence>MDLQMNAIRQLLAAMATIRKMKNLLMNFPSTKKTLYSKNRSWKPLKKVEQPVETVPSQKSNLKLVYDRHLFVFQKWNIDRTKKFWKCDKYEADGCPKRLHTDVMNRVISQVSEHNHETNPARIGVHRVKESLRTRATLQWSGFVLPLLYVLLPNKSEACYMKMFEMVKNLWPRFQPTSASLDYEMGLINAVKESFVGSRLVLPVPPLKEYEASPGKHRKYSFILVINYF</sequence>
<keyword evidence="2" id="KW-0863">Zinc-finger</keyword>
<proteinExistence type="predicted"/>
<evidence type="ECO:0000313" key="5">
    <source>
        <dbReference type="Proteomes" id="UP000887574"/>
    </source>
</evidence>
<evidence type="ECO:0000259" key="4">
    <source>
        <dbReference type="Pfam" id="PF04500"/>
    </source>
</evidence>
<feature type="domain" description="FLYWCH-type" evidence="4">
    <location>
        <begin position="55"/>
        <end position="116"/>
    </location>
</feature>
<keyword evidence="3" id="KW-0862">Zinc</keyword>
<keyword evidence="1" id="KW-0479">Metal-binding</keyword>
<dbReference type="Proteomes" id="UP000887574">
    <property type="component" value="Unplaced"/>
</dbReference>
<protein>
    <submittedName>
        <fullName evidence="6">FLYWCH-type domain-containing protein</fullName>
    </submittedName>
</protein>
<name>A0A915DPN2_9BILA</name>
<dbReference type="AlphaFoldDB" id="A0A915DPN2"/>
<reference evidence="6" key="1">
    <citation type="submission" date="2022-11" db="UniProtKB">
        <authorList>
            <consortium name="WormBaseParasite"/>
        </authorList>
    </citation>
    <scope>IDENTIFICATION</scope>
</reference>
<evidence type="ECO:0000313" key="6">
    <source>
        <dbReference type="WBParaSite" id="jg22299"/>
    </source>
</evidence>
<evidence type="ECO:0000256" key="1">
    <source>
        <dbReference type="ARBA" id="ARBA00022723"/>
    </source>
</evidence>
<dbReference type="GO" id="GO:0008270">
    <property type="term" value="F:zinc ion binding"/>
    <property type="evidence" value="ECO:0007669"/>
    <property type="project" value="UniProtKB-KW"/>
</dbReference>
<dbReference type="WBParaSite" id="jg22299">
    <property type="protein sequence ID" value="jg22299"/>
    <property type="gene ID" value="jg22299"/>
</dbReference>
<dbReference type="InterPro" id="IPR007588">
    <property type="entry name" value="Znf_FLYWCH"/>
</dbReference>
<accession>A0A915DPN2</accession>
<organism evidence="5 6">
    <name type="scientific">Ditylenchus dipsaci</name>
    <dbReference type="NCBI Taxonomy" id="166011"/>
    <lineage>
        <taxon>Eukaryota</taxon>
        <taxon>Metazoa</taxon>
        <taxon>Ecdysozoa</taxon>
        <taxon>Nematoda</taxon>
        <taxon>Chromadorea</taxon>
        <taxon>Rhabditida</taxon>
        <taxon>Tylenchina</taxon>
        <taxon>Tylenchomorpha</taxon>
        <taxon>Sphaerularioidea</taxon>
        <taxon>Anguinidae</taxon>
        <taxon>Anguininae</taxon>
        <taxon>Ditylenchus</taxon>
    </lineage>
</organism>
<evidence type="ECO:0000256" key="2">
    <source>
        <dbReference type="ARBA" id="ARBA00022771"/>
    </source>
</evidence>
<keyword evidence="5" id="KW-1185">Reference proteome</keyword>
<evidence type="ECO:0000256" key="3">
    <source>
        <dbReference type="ARBA" id="ARBA00022833"/>
    </source>
</evidence>
<dbReference type="Gene3D" id="2.20.25.240">
    <property type="match status" value="1"/>
</dbReference>